<evidence type="ECO:0000259" key="3">
    <source>
        <dbReference type="Pfam" id="PF20945"/>
    </source>
</evidence>
<feature type="compositionally biased region" description="Basic residues" evidence="1">
    <location>
        <begin position="204"/>
        <end position="222"/>
    </location>
</feature>
<evidence type="ECO:0000256" key="2">
    <source>
        <dbReference type="SAM" id="Phobius"/>
    </source>
</evidence>
<organism evidence="4 5">
    <name type="scientific">Candidozyma haemuli</name>
    <dbReference type="NCBI Taxonomy" id="45357"/>
    <lineage>
        <taxon>Eukaryota</taxon>
        <taxon>Fungi</taxon>
        <taxon>Dikarya</taxon>
        <taxon>Ascomycota</taxon>
        <taxon>Saccharomycotina</taxon>
        <taxon>Pichiomycetes</taxon>
        <taxon>Metschnikowiaceae</taxon>
        <taxon>Candidozyma</taxon>
    </lineage>
</organism>
<dbReference type="PANTHER" id="PTHR37792">
    <property type="entry name" value="RIBONUCLEASE MRP PROTEIN SUBUNIT RMP1"/>
    <property type="match status" value="1"/>
</dbReference>
<evidence type="ECO:0000313" key="4">
    <source>
        <dbReference type="EMBL" id="QWU88237.1"/>
    </source>
</evidence>
<name>A0ABX8I5C1_9ASCO</name>
<dbReference type="CDD" id="cd22573">
    <property type="entry name" value="RMP1_RBD"/>
    <property type="match status" value="1"/>
</dbReference>
<dbReference type="Pfam" id="PF20945">
    <property type="entry name" value="RMP1"/>
    <property type="match status" value="1"/>
</dbReference>
<protein>
    <recommendedName>
        <fullName evidence="3">RNase MRP protein 1 RNA binding domain-containing protein</fullName>
    </recommendedName>
</protein>
<evidence type="ECO:0000313" key="5">
    <source>
        <dbReference type="Proteomes" id="UP000825434"/>
    </source>
</evidence>
<keyword evidence="2" id="KW-0812">Transmembrane</keyword>
<feature type="domain" description="RNase MRP protein 1 RNA binding" evidence="3">
    <location>
        <begin position="48"/>
        <end position="142"/>
    </location>
</feature>
<feature type="transmembrane region" description="Helical" evidence="2">
    <location>
        <begin position="124"/>
        <end position="144"/>
    </location>
</feature>
<accession>A0ABX8I5C1</accession>
<feature type="region of interest" description="Disordered" evidence="1">
    <location>
        <begin position="183"/>
        <end position="230"/>
    </location>
</feature>
<evidence type="ECO:0000256" key="1">
    <source>
        <dbReference type="SAM" id="MobiDB-lite"/>
    </source>
</evidence>
<sequence>MPHIDKLSSELRSSLSSSTSQYVIASRLLLIYMLPKDKLEKLQTEYAILHLVYHRNYNQHRVAIWWRHLNMIHRGVRKVLRGIYEAEETKKIKRREEIQKEVVSTANHLVLRVMKRAYYHFNSVIALGQFVNLGFVLVASLSALRSLLMEIPGVGGRQVQREVVTQLEDDVGEEVVFESVSKAPPEPLMSMDVMAEASVEQKPKKQKSEKKGEKKTKKKKKRSAIDDIFG</sequence>
<keyword evidence="5" id="KW-1185">Reference proteome</keyword>
<proteinExistence type="predicted"/>
<dbReference type="Proteomes" id="UP000825434">
    <property type="component" value="Chromosome 2"/>
</dbReference>
<dbReference type="InterPro" id="IPR047205">
    <property type="entry name" value="RMP1"/>
</dbReference>
<keyword evidence="2" id="KW-0472">Membrane</keyword>
<dbReference type="InterPro" id="IPR047204">
    <property type="entry name" value="RMP1_RBD"/>
</dbReference>
<keyword evidence="2" id="KW-1133">Transmembrane helix</keyword>
<gene>
    <name evidence="4" type="ORF">CA3LBN_002502</name>
</gene>
<reference evidence="4 5" key="1">
    <citation type="submission" date="2021-06" db="EMBL/GenBank/DDBJ databases">
        <title>Candida outbreak in Lebanon.</title>
        <authorList>
            <person name="Finianos M."/>
        </authorList>
    </citation>
    <scope>NUCLEOTIDE SEQUENCE [LARGE SCALE GENOMIC DNA]</scope>
    <source>
        <strain evidence="4">CA3LBN</strain>
    </source>
</reference>
<dbReference type="EMBL" id="CP076662">
    <property type="protein sequence ID" value="QWU88237.1"/>
    <property type="molecule type" value="Genomic_DNA"/>
</dbReference>
<dbReference type="PANTHER" id="PTHR37792:SF1">
    <property type="entry name" value="RIBONUCLEASE MRP PROTEIN SUBUNIT RMP1"/>
    <property type="match status" value="1"/>
</dbReference>